<dbReference type="CDD" id="cd00063">
    <property type="entry name" value="FN3"/>
    <property type="match status" value="2"/>
</dbReference>
<dbReference type="EMBL" id="AP024597">
    <property type="protein sequence ID" value="BCU70249.1"/>
    <property type="molecule type" value="Genomic_DNA"/>
</dbReference>
<feature type="domain" description="Fibronectin type-III" evidence="4">
    <location>
        <begin position="319"/>
        <end position="405"/>
    </location>
</feature>
<dbReference type="Proteomes" id="UP000825123">
    <property type="component" value="Chromosome"/>
</dbReference>
<dbReference type="KEGG" id="csty:KN1_15460"/>
<evidence type="ECO:0000313" key="6">
    <source>
        <dbReference type="Proteomes" id="UP000825123"/>
    </source>
</evidence>
<dbReference type="Pfam" id="PF01344">
    <property type="entry name" value="Kelch_1"/>
    <property type="match status" value="2"/>
</dbReference>
<dbReference type="InterPro" id="IPR051746">
    <property type="entry name" value="Kelch_domain_containing_8"/>
</dbReference>
<dbReference type="SUPFAM" id="SSF117281">
    <property type="entry name" value="Kelch motif"/>
    <property type="match status" value="1"/>
</dbReference>
<evidence type="ECO:0000259" key="4">
    <source>
        <dbReference type="PROSITE" id="PS50853"/>
    </source>
</evidence>
<reference evidence="5 6" key="1">
    <citation type="submission" date="2021-04" db="EMBL/GenBank/DDBJ databases">
        <title>Complete genome sequence of Stygiolobus sp. KN-1.</title>
        <authorList>
            <person name="Nakamura K."/>
            <person name="Sakai H."/>
            <person name="Kurosawa N."/>
        </authorList>
    </citation>
    <scope>NUCLEOTIDE SEQUENCE [LARGE SCALE GENOMIC DNA]</scope>
    <source>
        <strain evidence="5 6">KN-1</strain>
    </source>
</reference>
<proteinExistence type="predicted"/>
<dbReference type="Gene3D" id="2.60.40.10">
    <property type="entry name" value="Immunoglobulins"/>
    <property type="match status" value="2"/>
</dbReference>
<dbReference type="Pfam" id="PF00041">
    <property type="entry name" value="fn3"/>
    <property type="match status" value="2"/>
</dbReference>
<evidence type="ECO:0000256" key="1">
    <source>
        <dbReference type="ARBA" id="ARBA00022441"/>
    </source>
</evidence>
<keyword evidence="3" id="KW-1133">Transmembrane helix</keyword>
<accession>A0A8D5U6K2</accession>
<name>A0A8D5U6K2_9CREN</name>
<dbReference type="SMART" id="SM00060">
    <property type="entry name" value="FN3"/>
    <property type="match status" value="3"/>
</dbReference>
<dbReference type="InterPro" id="IPR036116">
    <property type="entry name" value="FN3_sf"/>
</dbReference>
<sequence length="713" mass="77920">MRKRVISLLLVFLILSPLTILISSSNVAFECNELQSLPIPIQDPAVAYYNGSIYVIGGNTAGPYPVPNVYVYSDGKWVQGPSLPFALAGARAVVYDGSLYVVGGANFTNIFGGVLKLQGDHWVVVSNSMPRPVYNEIVFVYNNELYVVGGANFTGFTISPPSDLIQVYSFQTGQWEIIGKTPQPLSDSGYFFNGTVLYVVGGYIGYADDTACVYEYFPANNSWVKLTPLSSGIEGEALGYQQGVIYIVGGYFFNHGIIDPGVVAYYYNGSWYYPGFVESVPTEYSGYVQVGDTLYIVGGNELPSQDFTNAFQSIKIELPPPRPNLVYYTAGNGTVTLVWDDNSSSGYYINYWGNNGQRGSIITYSTSYTFSNLVDGVTYHFQIIPFNKVGNGTPSEIITLTPFSVPNTPLVKVKLGDKNATVMWRPTFNGGFPIEGYYLFIEGGNLRFEENVGNISSYTFTNLTPGVTYRVGVIAYNEFGNSSPAEVEFVAITKANVSLVATRLVNGLLLSWNSSQPSKFILIVSSNGKMLENLSLSNYSILLNLPFGTYNVTLEAVNQAGIQSTSLLVNYYLVPPLPQVQITLEGNLLNVNWTDTPYATYYLVYVNGTLFENTTLNHVTVPLTPGKTGVQIVAGNALYHSEPQIYTVYLSSYSNVVITDTTSTDANSTIVHSILPVTSTVDGLSINLTTALVILVLFIVSLAIIMVVIEREK</sequence>
<dbReference type="InterPro" id="IPR006652">
    <property type="entry name" value="Kelch_1"/>
</dbReference>
<evidence type="ECO:0000256" key="2">
    <source>
        <dbReference type="ARBA" id="ARBA00022737"/>
    </source>
</evidence>
<dbReference type="InterPro" id="IPR013783">
    <property type="entry name" value="Ig-like_fold"/>
</dbReference>
<dbReference type="SMART" id="SM00612">
    <property type="entry name" value="Kelch"/>
    <property type="match status" value="4"/>
</dbReference>
<keyword evidence="3" id="KW-0812">Transmembrane</keyword>
<evidence type="ECO:0000256" key="3">
    <source>
        <dbReference type="SAM" id="Phobius"/>
    </source>
</evidence>
<dbReference type="SUPFAM" id="SSF49265">
    <property type="entry name" value="Fibronectin type III"/>
    <property type="match status" value="1"/>
</dbReference>
<organism evidence="5 6">
    <name type="scientific">Stygiolobus caldivivus</name>
    <dbReference type="NCBI Taxonomy" id="2824673"/>
    <lineage>
        <taxon>Archaea</taxon>
        <taxon>Thermoproteota</taxon>
        <taxon>Thermoprotei</taxon>
        <taxon>Sulfolobales</taxon>
        <taxon>Sulfolobaceae</taxon>
        <taxon>Stygiolobus</taxon>
    </lineage>
</organism>
<dbReference type="PANTHER" id="PTHR46260">
    <property type="entry name" value="RING-TYPE DOMAIN-CONTAINING PROTEIN"/>
    <property type="match status" value="1"/>
</dbReference>
<feature type="transmembrane region" description="Helical" evidence="3">
    <location>
        <begin position="688"/>
        <end position="709"/>
    </location>
</feature>
<dbReference type="InterPro" id="IPR003961">
    <property type="entry name" value="FN3_dom"/>
</dbReference>
<evidence type="ECO:0000313" key="5">
    <source>
        <dbReference type="EMBL" id="BCU70249.1"/>
    </source>
</evidence>
<dbReference type="AlphaFoldDB" id="A0A8D5U6K2"/>
<dbReference type="InterPro" id="IPR015915">
    <property type="entry name" value="Kelch-typ_b-propeller"/>
</dbReference>
<protein>
    <submittedName>
        <fullName evidence="5">Galactose oxidase</fullName>
    </submittedName>
</protein>
<dbReference type="PROSITE" id="PS50853">
    <property type="entry name" value="FN3"/>
    <property type="match status" value="2"/>
</dbReference>
<keyword evidence="2" id="KW-0677">Repeat</keyword>
<feature type="domain" description="Fibronectin type-III" evidence="4">
    <location>
        <begin position="406"/>
        <end position="496"/>
    </location>
</feature>
<dbReference type="Gene3D" id="2.120.10.80">
    <property type="entry name" value="Kelch-type beta propeller"/>
    <property type="match status" value="2"/>
</dbReference>
<dbReference type="PANTHER" id="PTHR46260:SF3">
    <property type="entry name" value="RING-TYPE DOMAIN-CONTAINING PROTEIN"/>
    <property type="match status" value="1"/>
</dbReference>
<keyword evidence="3" id="KW-0472">Membrane</keyword>
<keyword evidence="1" id="KW-0880">Kelch repeat</keyword>
<keyword evidence="6" id="KW-1185">Reference proteome</keyword>
<gene>
    <name evidence="5" type="ORF">KN1_15460</name>
</gene>